<reference evidence="2 3" key="1">
    <citation type="journal article" date="2016" name="Front. Microbiol.">
        <title>Comparative Genomics Analysis of Streptomyces Species Reveals Their Adaptation to the Marine Environment and Their Diversity at the Genomic Level.</title>
        <authorList>
            <person name="Tian X."/>
            <person name="Zhang Z."/>
            <person name="Yang T."/>
            <person name="Chen M."/>
            <person name="Li J."/>
            <person name="Chen F."/>
            <person name="Yang J."/>
            <person name="Li W."/>
            <person name="Zhang B."/>
            <person name="Zhang Z."/>
            <person name="Wu J."/>
            <person name="Zhang C."/>
            <person name="Long L."/>
            <person name="Xiao J."/>
        </authorList>
    </citation>
    <scope>NUCLEOTIDE SEQUENCE [LARGE SCALE GENOMIC DNA]</scope>
    <source>
        <strain evidence="2 3">SCSIO M10372</strain>
    </source>
</reference>
<protein>
    <submittedName>
        <fullName evidence="2">XRE family transcriptional regulator</fullName>
    </submittedName>
</protein>
<dbReference type="EMBL" id="LJGZ01000021">
    <property type="protein sequence ID" value="OEV20759.1"/>
    <property type="molecule type" value="Genomic_DNA"/>
</dbReference>
<evidence type="ECO:0000259" key="1">
    <source>
        <dbReference type="PROSITE" id="PS50943"/>
    </source>
</evidence>
<keyword evidence="3" id="KW-1185">Reference proteome</keyword>
<accession>A0A1E7LWZ7</accession>
<feature type="domain" description="HTH cro/C1-type" evidence="1">
    <location>
        <begin position="14"/>
        <end position="69"/>
    </location>
</feature>
<dbReference type="AlphaFoldDB" id="A0A1E7LWZ7"/>
<organism evidence="2 3">
    <name type="scientific">Streptomyces nanshensis</name>
    <dbReference type="NCBI Taxonomy" id="518642"/>
    <lineage>
        <taxon>Bacteria</taxon>
        <taxon>Bacillati</taxon>
        <taxon>Actinomycetota</taxon>
        <taxon>Actinomycetes</taxon>
        <taxon>Kitasatosporales</taxon>
        <taxon>Streptomycetaceae</taxon>
        <taxon>Streptomyces</taxon>
    </lineage>
</organism>
<dbReference type="GO" id="GO:0003677">
    <property type="term" value="F:DNA binding"/>
    <property type="evidence" value="ECO:0007669"/>
    <property type="project" value="InterPro"/>
</dbReference>
<dbReference type="RefSeq" id="WP_070200823.1">
    <property type="nucleotide sequence ID" value="NZ_LJGZ01000021.1"/>
</dbReference>
<dbReference type="PROSITE" id="PS50943">
    <property type="entry name" value="HTH_CROC1"/>
    <property type="match status" value="1"/>
</dbReference>
<comment type="caution">
    <text evidence="2">The sequence shown here is derived from an EMBL/GenBank/DDBJ whole genome shotgun (WGS) entry which is preliminary data.</text>
</comment>
<evidence type="ECO:0000313" key="3">
    <source>
        <dbReference type="Proteomes" id="UP000175971"/>
    </source>
</evidence>
<dbReference type="Proteomes" id="UP000175971">
    <property type="component" value="Unassembled WGS sequence"/>
</dbReference>
<dbReference type="InterPro" id="IPR001387">
    <property type="entry name" value="Cro/C1-type_HTH"/>
</dbReference>
<dbReference type="Pfam" id="PF13560">
    <property type="entry name" value="HTH_31"/>
    <property type="match status" value="1"/>
</dbReference>
<dbReference type="CDD" id="cd00093">
    <property type="entry name" value="HTH_XRE"/>
    <property type="match status" value="1"/>
</dbReference>
<dbReference type="Gene3D" id="1.10.260.40">
    <property type="entry name" value="lambda repressor-like DNA-binding domains"/>
    <property type="match status" value="1"/>
</dbReference>
<proteinExistence type="predicted"/>
<dbReference type="SMART" id="SM00530">
    <property type="entry name" value="HTH_XRE"/>
    <property type="match status" value="1"/>
</dbReference>
<dbReference type="PATRIC" id="fig|518642.7.peg.9361"/>
<sequence length="406" mass="45448">MVYDGELFSIGQRIKWWRERRGLSQRMLGDLIGRSENWVYKIENDRMPLDRLPILIALSKQLRCSLEDLTGGYVSGIVTAGTEHEHVPLIRQALSLPASLLPQRIGSVTSDDFESSVTDAWKVYETQADDRYRDVGERLPTLLRQGHAALRDASPEQEGTVLRQLISLYGLHQIWLRRVGEPTLARIAADRGLSLADNAGDPALLAAAAWNLACVLTSAGDVEDSYELARQTIAQCRPHDDSNAEHWSAYGALHLQGAVAAVRATKGPRAWDLYNGAQQAVDRVGSDLNHWHTCFGPTNFAMHEVHLKAEEGDTSEALRAADHVLVNEEVPLERRTRYLIEVMNLNRIQRDDYATVHILGKLLKQSPEEIVFSPLVREAVADLLKREKPMWRDDLRAVAKHIGLAA</sequence>
<dbReference type="OrthoDB" id="3504495at2"/>
<name>A0A1E7LWZ7_9ACTN</name>
<gene>
    <name evidence="2" type="ORF">AN221_11165</name>
</gene>
<dbReference type="SUPFAM" id="SSF47413">
    <property type="entry name" value="lambda repressor-like DNA-binding domains"/>
    <property type="match status" value="1"/>
</dbReference>
<dbReference type="InterPro" id="IPR010982">
    <property type="entry name" value="Lambda_DNA-bd_dom_sf"/>
</dbReference>
<evidence type="ECO:0000313" key="2">
    <source>
        <dbReference type="EMBL" id="OEV20759.1"/>
    </source>
</evidence>